<evidence type="ECO:0000256" key="2">
    <source>
        <dbReference type="ARBA" id="ARBA00022771"/>
    </source>
</evidence>
<name>A0A3M7P2R8_BRAPC</name>
<feature type="domain" description="FLYWCH-type" evidence="4">
    <location>
        <begin position="25"/>
        <end position="67"/>
    </location>
</feature>
<dbReference type="Gene3D" id="2.20.25.240">
    <property type="match status" value="1"/>
</dbReference>
<evidence type="ECO:0000256" key="3">
    <source>
        <dbReference type="ARBA" id="ARBA00022833"/>
    </source>
</evidence>
<organism evidence="5 6">
    <name type="scientific">Brachionus plicatilis</name>
    <name type="common">Marine rotifer</name>
    <name type="synonym">Brachionus muelleri</name>
    <dbReference type="NCBI Taxonomy" id="10195"/>
    <lineage>
        <taxon>Eukaryota</taxon>
        <taxon>Metazoa</taxon>
        <taxon>Spiralia</taxon>
        <taxon>Gnathifera</taxon>
        <taxon>Rotifera</taxon>
        <taxon>Eurotatoria</taxon>
        <taxon>Monogononta</taxon>
        <taxon>Pseudotrocha</taxon>
        <taxon>Ploima</taxon>
        <taxon>Brachionidae</taxon>
        <taxon>Brachionus</taxon>
    </lineage>
</organism>
<protein>
    <recommendedName>
        <fullName evidence="4">FLYWCH-type domain-containing protein</fullName>
    </recommendedName>
</protein>
<evidence type="ECO:0000256" key="1">
    <source>
        <dbReference type="ARBA" id="ARBA00022723"/>
    </source>
</evidence>
<accession>A0A3M7P2R8</accession>
<gene>
    <name evidence="5" type="ORF">BpHYR1_040720</name>
</gene>
<dbReference type="GO" id="GO:0008270">
    <property type="term" value="F:zinc ion binding"/>
    <property type="evidence" value="ECO:0007669"/>
    <property type="project" value="UniProtKB-KW"/>
</dbReference>
<keyword evidence="6" id="KW-1185">Reference proteome</keyword>
<evidence type="ECO:0000259" key="4">
    <source>
        <dbReference type="Pfam" id="PF04500"/>
    </source>
</evidence>
<sequence length="138" mass="16133">MATSQLDSLINSYNGLTINKCQITLSQKNKPQLFLNGYIYRFSYESDNQINWRCVVNGCKAKCCTDGMKIGCEYLVSFKNTSDDKHPIMHKKMRKEEKSKKQRLVDAFRKEQKKCEDTIFQLQTGITFYENLSSILEY</sequence>
<dbReference type="Pfam" id="PF04500">
    <property type="entry name" value="FLYWCH"/>
    <property type="match status" value="1"/>
</dbReference>
<reference evidence="5 6" key="1">
    <citation type="journal article" date="2018" name="Sci. Rep.">
        <title>Genomic signatures of local adaptation to the degree of environmental predictability in rotifers.</title>
        <authorList>
            <person name="Franch-Gras L."/>
            <person name="Hahn C."/>
            <person name="Garcia-Roger E.M."/>
            <person name="Carmona M.J."/>
            <person name="Serra M."/>
            <person name="Gomez A."/>
        </authorList>
    </citation>
    <scope>NUCLEOTIDE SEQUENCE [LARGE SCALE GENOMIC DNA]</scope>
    <source>
        <strain evidence="5">HYR1</strain>
    </source>
</reference>
<dbReference type="AlphaFoldDB" id="A0A3M7P2R8"/>
<dbReference type="Proteomes" id="UP000276133">
    <property type="component" value="Unassembled WGS sequence"/>
</dbReference>
<dbReference type="InterPro" id="IPR007588">
    <property type="entry name" value="Znf_FLYWCH"/>
</dbReference>
<keyword evidence="3" id="KW-0862">Zinc</keyword>
<proteinExistence type="predicted"/>
<keyword evidence="2" id="KW-0863">Zinc-finger</keyword>
<evidence type="ECO:0000313" key="6">
    <source>
        <dbReference type="Proteomes" id="UP000276133"/>
    </source>
</evidence>
<evidence type="ECO:0000313" key="5">
    <source>
        <dbReference type="EMBL" id="RMZ93372.1"/>
    </source>
</evidence>
<keyword evidence="1" id="KW-0479">Metal-binding</keyword>
<comment type="caution">
    <text evidence="5">The sequence shown here is derived from an EMBL/GenBank/DDBJ whole genome shotgun (WGS) entry which is preliminary data.</text>
</comment>
<dbReference type="EMBL" id="REGN01013864">
    <property type="protein sequence ID" value="RMZ93372.1"/>
    <property type="molecule type" value="Genomic_DNA"/>
</dbReference>